<evidence type="ECO:0000256" key="1">
    <source>
        <dbReference type="SAM" id="MobiDB-lite"/>
    </source>
</evidence>
<evidence type="ECO:0000259" key="2">
    <source>
        <dbReference type="Pfam" id="PF02036"/>
    </source>
</evidence>
<dbReference type="AlphaFoldDB" id="A0A4R3LAV6"/>
<dbReference type="Pfam" id="PF02036">
    <property type="entry name" value="SCP2"/>
    <property type="match status" value="1"/>
</dbReference>
<dbReference type="RefSeq" id="WP_132963109.1">
    <property type="nucleotide sequence ID" value="NZ_DAIPFN010000026.1"/>
</dbReference>
<dbReference type="PANTHER" id="PTHR38693">
    <property type="entry name" value="UBIQUINONE BIOSYNTHESIS PROTEIN UBIJ"/>
    <property type="match status" value="1"/>
</dbReference>
<evidence type="ECO:0000313" key="6">
    <source>
        <dbReference type="Proteomes" id="UP000315577"/>
    </source>
</evidence>
<feature type="region of interest" description="Disordered" evidence="1">
    <location>
        <begin position="184"/>
        <end position="208"/>
    </location>
</feature>
<sequence>MERPSFFSSGALRWRVPLPPAPPAWLQAELANRLVLLLNHVLQQEPEAMQRLRRHSGQRIHVALGALAGWLPLGPTVRWRVTPAGLLALDDRDDAPDLTLTLQEPGPKALVERALQGDKPAVAIAGDVQLAAEVAWLIDHVRWDLEDDLARLVGDAAAHTLVTWGRRLAQALRTQLLPRARALAERAAPRGGADPRATTTTPDGGAAA</sequence>
<evidence type="ECO:0000313" key="4">
    <source>
        <dbReference type="EMBL" id="TSE23630.1"/>
    </source>
</evidence>
<reference evidence="4 6" key="2">
    <citation type="submission" date="2019-07" db="EMBL/GenBank/DDBJ databases">
        <title>Tepidimonas ignava SPS-1037 draft genome.</title>
        <authorList>
            <person name="Da Costa M.S."/>
            <person name="Froufe H.J.C."/>
            <person name="Egas C."/>
            <person name="Albuquerque L."/>
        </authorList>
    </citation>
    <scope>NUCLEOTIDE SEQUENCE [LARGE SCALE GENOMIC DNA]</scope>
    <source>
        <strain evidence="4 6">SPS-1037</strain>
    </source>
</reference>
<dbReference type="OrthoDB" id="8525483at2"/>
<organism evidence="3 5">
    <name type="scientific">Tepidimonas ignava</name>
    <dbReference type="NCBI Taxonomy" id="114249"/>
    <lineage>
        <taxon>Bacteria</taxon>
        <taxon>Pseudomonadati</taxon>
        <taxon>Pseudomonadota</taxon>
        <taxon>Betaproteobacteria</taxon>
        <taxon>Burkholderiales</taxon>
        <taxon>Tepidimonas</taxon>
    </lineage>
</organism>
<keyword evidence="3" id="KW-0830">Ubiquinone</keyword>
<comment type="caution">
    <text evidence="3">The sequence shown here is derived from an EMBL/GenBank/DDBJ whole genome shotgun (WGS) entry which is preliminary data.</text>
</comment>
<dbReference type="GO" id="GO:0006744">
    <property type="term" value="P:ubiquinone biosynthetic process"/>
    <property type="evidence" value="ECO:0007669"/>
    <property type="project" value="InterPro"/>
</dbReference>
<name>A0A4R3LAV6_9BURK</name>
<evidence type="ECO:0000313" key="3">
    <source>
        <dbReference type="EMBL" id="TCS96285.1"/>
    </source>
</evidence>
<protein>
    <submittedName>
        <fullName evidence="3">Ubiquinone biosynthesis protein UbiJ</fullName>
    </submittedName>
</protein>
<dbReference type="EMBL" id="SMAH01000012">
    <property type="protein sequence ID" value="TCS96285.1"/>
    <property type="molecule type" value="Genomic_DNA"/>
</dbReference>
<feature type="compositionally biased region" description="Low complexity" evidence="1">
    <location>
        <begin position="189"/>
        <end position="208"/>
    </location>
</feature>
<keyword evidence="6" id="KW-1185">Reference proteome</keyword>
<dbReference type="InterPro" id="IPR003033">
    <property type="entry name" value="SCP2_sterol-bd_dom"/>
</dbReference>
<dbReference type="PANTHER" id="PTHR38693:SF1">
    <property type="entry name" value="UBIQUINONE BIOSYNTHESIS ACCESSORY FACTOR UBIJ"/>
    <property type="match status" value="1"/>
</dbReference>
<reference evidence="3 5" key="1">
    <citation type="submission" date="2019-03" db="EMBL/GenBank/DDBJ databases">
        <title>Genomic Encyclopedia of Type Strains, Phase IV (KMG-IV): sequencing the most valuable type-strain genomes for metagenomic binning, comparative biology and taxonomic classification.</title>
        <authorList>
            <person name="Goeker M."/>
        </authorList>
    </citation>
    <scope>NUCLEOTIDE SEQUENCE [LARGE SCALE GENOMIC DNA]</scope>
    <source>
        <strain evidence="3 5">DSM 12034</strain>
    </source>
</reference>
<evidence type="ECO:0000313" key="5">
    <source>
        <dbReference type="Proteomes" id="UP000295536"/>
    </source>
</evidence>
<gene>
    <name evidence="3" type="ORF">EDC36_11274</name>
    <name evidence="4" type="ORF">Tigna_00324</name>
</gene>
<accession>A0A4R3LAV6</accession>
<proteinExistence type="predicted"/>
<dbReference type="Proteomes" id="UP000295536">
    <property type="component" value="Unassembled WGS sequence"/>
</dbReference>
<dbReference type="Proteomes" id="UP000315577">
    <property type="component" value="Unassembled WGS sequence"/>
</dbReference>
<dbReference type="InterPro" id="IPR038989">
    <property type="entry name" value="UbiJ"/>
</dbReference>
<feature type="domain" description="SCP2" evidence="2">
    <location>
        <begin position="38"/>
        <end position="136"/>
    </location>
</feature>
<dbReference type="EMBL" id="VJNC01000002">
    <property type="protein sequence ID" value="TSE23630.1"/>
    <property type="molecule type" value="Genomic_DNA"/>
</dbReference>